<evidence type="ECO:0000259" key="1">
    <source>
        <dbReference type="Pfam" id="PF01926"/>
    </source>
</evidence>
<feature type="domain" description="G" evidence="1">
    <location>
        <begin position="7"/>
        <end position="129"/>
    </location>
</feature>
<accession>A0A1M6X7U4</accession>
<dbReference type="Proteomes" id="UP000184016">
    <property type="component" value="Unassembled WGS sequence"/>
</dbReference>
<reference evidence="3" key="1">
    <citation type="submission" date="2016-11" db="EMBL/GenBank/DDBJ databases">
        <authorList>
            <person name="Varghese N."/>
            <person name="Submissions S."/>
        </authorList>
    </citation>
    <scope>NUCLEOTIDE SEQUENCE [LARGE SCALE GENOMIC DNA]</scope>
    <source>
        <strain evidence="3">USBA-503</strain>
    </source>
</reference>
<proteinExistence type="predicted"/>
<name>A0A1M6X7U4_9BACL</name>
<dbReference type="InterPro" id="IPR027417">
    <property type="entry name" value="P-loop_NTPase"/>
</dbReference>
<evidence type="ECO:0000313" key="2">
    <source>
        <dbReference type="EMBL" id="SHL02070.1"/>
    </source>
</evidence>
<evidence type="ECO:0000313" key="3">
    <source>
        <dbReference type="Proteomes" id="UP000184016"/>
    </source>
</evidence>
<dbReference type="Gene3D" id="3.40.50.300">
    <property type="entry name" value="P-loop containing nucleotide triphosphate hydrolases"/>
    <property type="match status" value="1"/>
</dbReference>
<dbReference type="AlphaFoldDB" id="A0A1M6X7U4"/>
<dbReference type="SUPFAM" id="SSF52540">
    <property type="entry name" value="P-loop containing nucleoside triphosphate hydrolases"/>
    <property type="match status" value="1"/>
</dbReference>
<dbReference type="GO" id="GO:0005525">
    <property type="term" value="F:GTP binding"/>
    <property type="evidence" value="ECO:0007669"/>
    <property type="project" value="InterPro"/>
</dbReference>
<sequence length="206" mass="23871">MNRPCSEVVVVGKARSGKTSLCRALAKTAESRRVSHPYPIRATSEQQRWLQEHASEQMEPMELTLKKGFLQKRWILRDTQSLVDDPELEGVRRESLAHTLRLLLQAEIIIHVIDATRALRPQRSIYHSEKEASGLHLQLEGVDLELYEYAKSRRAYLIVMTKTELLKVKWKKRDIRKSLGKIPVVFLQGTEDKAIDEVKQHVWRLA</sequence>
<dbReference type="CDD" id="cd00882">
    <property type="entry name" value="Ras_like_GTPase"/>
    <property type="match status" value="1"/>
</dbReference>
<dbReference type="EMBL" id="FRAF01000032">
    <property type="protein sequence ID" value="SHL02070.1"/>
    <property type="molecule type" value="Genomic_DNA"/>
</dbReference>
<dbReference type="RefSeq" id="WP_072875217.1">
    <property type="nucleotide sequence ID" value="NZ_FRAF01000032.1"/>
</dbReference>
<organism evidence="2 3">
    <name type="scientific">Alicyclobacillus tolerans</name>
    <dbReference type="NCBI Taxonomy" id="90970"/>
    <lineage>
        <taxon>Bacteria</taxon>
        <taxon>Bacillati</taxon>
        <taxon>Bacillota</taxon>
        <taxon>Bacilli</taxon>
        <taxon>Bacillales</taxon>
        <taxon>Alicyclobacillaceae</taxon>
        <taxon>Alicyclobacillus</taxon>
    </lineage>
</organism>
<gene>
    <name evidence="2" type="ORF">SAMN05443507_13233</name>
</gene>
<protein>
    <submittedName>
        <fullName evidence="2">50S ribosome-binding GTPase</fullName>
    </submittedName>
</protein>
<dbReference type="Pfam" id="PF01926">
    <property type="entry name" value="MMR_HSR1"/>
    <property type="match status" value="1"/>
</dbReference>
<dbReference type="InterPro" id="IPR006073">
    <property type="entry name" value="GTP-bd"/>
</dbReference>
<dbReference type="STRING" id="1830138.SAMN05443507_13233"/>
<keyword evidence="3" id="KW-1185">Reference proteome</keyword>